<evidence type="ECO:0000313" key="2">
    <source>
        <dbReference type="Proteomes" id="UP000008207"/>
    </source>
</evidence>
<dbReference type="HOGENOM" id="CLU_2634036_0_0_5"/>
<sequence length="77" mass="8531">MPAMNAHCMLTAIAATLAEGEQVEVRVTYARGRTFVVHYRLTRNSISQTGRSWNGHGTLRAEYARRVVASRKLAKAA</sequence>
<reference evidence="1 2" key="1">
    <citation type="submission" date="2009-01" db="EMBL/GenBank/DDBJ databases">
        <title>Complete sequence of chromosome of Methylobacterium nodulans ORS 2060.</title>
        <authorList>
            <consortium name="US DOE Joint Genome Institute"/>
            <person name="Lucas S."/>
            <person name="Copeland A."/>
            <person name="Lapidus A."/>
            <person name="Glavina del Rio T."/>
            <person name="Dalin E."/>
            <person name="Tice H."/>
            <person name="Bruce D."/>
            <person name="Goodwin L."/>
            <person name="Pitluck S."/>
            <person name="Sims D."/>
            <person name="Brettin T."/>
            <person name="Detter J.C."/>
            <person name="Han C."/>
            <person name="Larimer F."/>
            <person name="Land M."/>
            <person name="Hauser L."/>
            <person name="Kyrpides N."/>
            <person name="Ivanova N."/>
            <person name="Marx C.J."/>
            <person name="Richardson P."/>
        </authorList>
    </citation>
    <scope>NUCLEOTIDE SEQUENCE [LARGE SCALE GENOMIC DNA]</scope>
    <source>
        <strain evidence="2">LMG 21967 / CNCM I-2342 / ORS 2060</strain>
    </source>
</reference>
<dbReference type="KEGG" id="mno:Mnod_3471"/>
<keyword evidence="2" id="KW-1185">Reference proteome</keyword>
<dbReference type="RefSeq" id="WP_015930042.1">
    <property type="nucleotide sequence ID" value="NC_011894.1"/>
</dbReference>
<organism evidence="1 2">
    <name type="scientific">Methylobacterium nodulans (strain LMG 21967 / CNCM I-2342 / ORS 2060)</name>
    <dbReference type="NCBI Taxonomy" id="460265"/>
    <lineage>
        <taxon>Bacteria</taxon>
        <taxon>Pseudomonadati</taxon>
        <taxon>Pseudomonadota</taxon>
        <taxon>Alphaproteobacteria</taxon>
        <taxon>Hyphomicrobiales</taxon>
        <taxon>Methylobacteriaceae</taxon>
        <taxon>Methylobacterium</taxon>
    </lineage>
</organism>
<name>B8IMJ6_METNO</name>
<gene>
    <name evidence="1" type="ordered locus">Mnod_3471</name>
</gene>
<dbReference type="EMBL" id="CP001349">
    <property type="protein sequence ID" value="ACL58382.1"/>
    <property type="molecule type" value="Genomic_DNA"/>
</dbReference>
<evidence type="ECO:0000313" key="1">
    <source>
        <dbReference type="EMBL" id="ACL58382.1"/>
    </source>
</evidence>
<proteinExistence type="predicted"/>
<dbReference type="STRING" id="460265.Mnod_3471"/>
<dbReference type="AlphaFoldDB" id="B8IMJ6"/>
<accession>B8IMJ6</accession>
<protein>
    <submittedName>
        <fullName evidence="1">Uncharacterized protein</fullName>
    </submittedName>
</protein>
<dbReference type="Proteomes" id="UP000008207">
    <property type="component" value="Chromosome"/>
</dbReference>